<dbReference type="InterPro" id="IPR001368">
    <property type="entry name" value="TNFR/NGFR_Cys_rich_reg"/>
</dbReference>
<dbReference type="GO" id="GO:0002720">
    <property type="term" value="P:positive regulation of cytokine production involved in immune response"/>
    <property type="evidence" value="ECO:0007669"/>
    <property type="project" value="TreeGrafter"/>
</dbReference>
<feature type="transmembrane region" description="Helical" evidence="1">
    <location>
        <begin position="67"/>
        <end position="86"/>
    </location>
</feature>
<evidence type="ECO:0000313" key="3">
    <source>
        <dbReference type="EMBL" id="KAG5838722.1"/>
    </source>
</evidence>
<dbReference type="Proteomes" id="UP001044222">
    <property type="component" value="Chromosome 12"/>
</dbReference>
<keyword evidence="1" id="KW-0472">Membrane</keyword>
<proteinExistence type="predicted"/>
<dbReference type="SMART" id="SM00208">
    <property type="entry name" value="TNFR"/>
    <property type="match status" value="1"/>
</dbReference>
<dbReference type="PANTHER" id="PTHR46838">
    <property type="entry name" value="TUMOR NECROSIS FACTOR RECEPTOR SUPERFAMILY MEMBER 14"/>
    <property type="match status" value="1"/>
</dbReference>
<accession>A0A9D3RT77</accession>
<sequence>MTCGVFCAGTKTTDTQCEQCPHGHFSPYGVSCTAWTKCNFDQQKTAEGTKTNDTVCENIPERSRFGILGPVLLTALLCAGLIGNYFKEGRKSQLTTPIQETILAESPP</sequence>
<protein>
    <recommendedName>
        <fullName evidence="2">TNFR-Cys domain-containing protein</fullName>
    </recommendedName>
</protein>
<dbReference type="GO" id="GO:0050829">
    <property type="term" value="P:defense response to Gram-negative bacterium"/>
    <property type="evidence" value="ECO:0007669"/>
    <property type="project" value="TreeGrafter"/>
</dbReference>
<gene>
    <name evidence="3" type="ORF">ANANG_G00226590</name>
</gene>
<keyword evidence="1" id="KW-1133">Transmembrane helix</keyword>
<keyword evidence="1" id="KW-0812">Transmembrane</keyword>
<dbReference type="Gene3D" id="2.10.50.10">
    <property type="entry name" value="Tumor Necrosis Factor Receptor, subunit A, domain 2"/>
    <property type="match status" value="1"/>
</dbReference>
<name>A0A9D3RT77_ANGAN</name>
<comment type="caution">
    <text evidence="3">The sequence shown here is derived from an EMBL/GenBank/DDBJ whole genome shotgun (WGS) entry which is preliminary data.</text>
</comment>
<organism evidence="3 4">
    <name type="scientific">Anguilla anguilla</name>
    <name type="common">European freshwater eel</name>
    <name type="synonym">Muraena anguilla</name>
    <dbReference type="NCBI Taxonomy" id="7936"/>
    <lineage>
        <taxon>Eukaryota</taxon>
        <taxon>Metazoa</taxon>
        <taxon>Chordata</taxon>
        <taxon>Craniata</taxon>
        <taxon>Vertebrata</taxon>
        <taxon>Euteleostomi</taxon>
        <taxon>Actinopterygii</taxon>
        <taxon>Neopterygii</taxon>
        <taxon>Teleostei</taxon>
        <taxon>Anguilliformes</taxon>
        <taxon>Anguillidae</taxon>
        <taxon>Anguilla</taxon>
    </lineage>
</organism>
<dbReference type="PANTHER" id="PTHR46838:SF1">
    <property type="entry name" value="TUMOR NECROSIS FACTOR RECEPTOR SUPERFAMILY MEMBER 14"/>
    <property type="match status" value="1"/>
</dbReference>
<evidence type="ECO:0000256" key="1">
    <source>
        <dbReference type="SAM" id="Phobius"/>
    </source>
</evidence>
<reference evidence="3" key="1">
    <citation type="submission" date="2021-01" db="EMBL/GenBank/DDBJ databases">
        <title>A chromosome-scale assembly of European eel, Anguilla anguilla.</title>
        <authorList>
            <person name="Henkel C."/>
            <person name="Jong-Raadsen S.A."/>
            <person name="Dufour S."/>
            <person name="Weltzien F.-A."/>
            <person name="Palstra A.P."/>
            <person name="Pelster B."/>
            <person name="Spaink H.P."/>
            <person name="Van Den Thillart G.E."/>
            <person name="Jansen H."/>
            <person name="Zahm M."/>
            <person name="Klopp C."/>
            <person name="Cedric C."/>
            <person name="Louis A."/>
            <person name="Berthelot C."/>
            <person name="Parey E."/>
            <person name="Roest Crollius H."/>
            <person name="Montfort J."/>
            <person name="Robinson-Rechavi M."/>
            <person name="Bucao C."/>
            <person name="Bouchez O."/>
            <person name="Gislard M."/>
            <person name="Lluch J."/>
            <person name="Milhes M."/>
            <person name="Lampietro C."/>
            <person name="Lopez Roques C."/>
            <person name="Donnadieu C."/>
            <person name="Braasch I."/>
            <person name="Desvignes T."/>
            <person name="Postlethwait J."/>
            <person name="Bobe J."/>
            <person name="Guiguen Y."/>
            <person name="Dirks R."/>
        </authorList>
    </citation>
    <scope>NUCLEOTIDE SEQUENCE</scope>
    <source>
        <strain evidence="3">Tag_6206</strain>
        <tissue evidence="3">Liver</tissue>
    </source>
</reference>
<feature type="domain" description="TNFR-Cys" evidence="2">
    <location>
        <begin position="20"/>
        <end position="56"/>
    </location>
</feature>
<dbReference type="GO" id="GO:2000406">
    <property type="term" value="P:positive regulation of T cell migration"/>
    <property type="evidence" value="ECO:0007669"/>
    <property type="project" value="TreeGrafter"/>
</dbReference>
<evidence type="ECO:0000313" key="4">
    <source>
        <dbReference type="Proteomes" id="UP001044222"/>
    </source>
</evidence>
<keyword evidence="4" id="KW-1185">Reference proteome</keyword>
<dbReference type="EMBL" id="JAFIRN010000012">
    <property type="protein sequence ID" value="KAG5838722.1"/>
    <property type="molecule type" value="Genomic_DNA"/>
</dbReference>
<evidence type="ECO:0000259" key="2">
    <source>
        <dbReference type="SMART" id="SM00208"/>
    </source>
</evidence>
<dbReference type="GO" id="GO:0050830">
    <property type="term" value="P:defense response to Gram-positive bacterium"/>
    <property type="evidence" value="ECO:0007669"/>
    <property type="project" value="TreeGrafter"/>
</dbReference>
<dbReference type="GO" id="GO:0046642">
    <property type="term" value="P:negative regulation of alpha-beta T cell proliferation"/>
    <property type="evidence" value="ECO:0007669"/>
    <property type="project" value="TreeGrafter"/>
</dbReference>
<dbReference type="AlphaFoldDB" id="A0A9D3RT77"/>
<dbReference type="GO" id="GO:0009897">
    <property type="term" value="C:external side of plasma membrane"/>
    <property type="evidence" value="ECO:0007669"/>
    <property type="project" value="TreeGrafter"/>
</dbReference>